<feature type="transmembrane region" description="Helical" evidence="1">
    <location>
        <begin position="6"/>
        <end position="24"/>
    </location>
</feature>
<name>A0A239ITJ0_9PSED</name>
<evidence type="ECO:0008006" key="4">
    <source>
        <dbReference type="Google" id="ProtNLM"/>
    </source>
</evidence>
<evidence type="ECO:0000313" key="3">
    <source>
        <dbReference type="Proteomes" id="UP000242915"/>
    </source>
</evidence>
<evidence type="ECO:0000256" key="1">
    <source>
        <dbReference type="SAM" id="Phobius"/>
    </source>
</evidence>
<protein>
    <recommendedName>
        <fullName evidence="4">Iron uptake protein</fullName>
    </recommendedName>
</protein>
<keyword evidence="3" id="KW-1185">Reference proteome</keyword>
<dbReference type="RefSeq" id="WP_089361039.1">
    <property type="nucleotide sequence ID" value="NZ_FZOG01000007.1"/>
</dbReference>
<dbReference type="Proteomes" id="UP000242915">
    <property type="component" value="Unassembled WGS sequence"/>
</dbReference>
<feature type="transmembrane region" description="Helical" evidence="1">
    <location>
        <begin position="45"/>
        <end position="63"/>
    </location>
</feature>
<dbReference type="InterPro" id="IPR021762">
    <property type="entry name" value="DUF3325"/>
</dbReference>
<feature type="transmembrane region" description="Helical" evidence="1">
    <location>
        <begin position="93"/>
        <end position="111"/>
    </location>
</feature>
<dbReference type="AlphaFoldDB" id="A0A239ITJ0"/>
<reference evidence="3" key="1">
    <citation type="submission" date="2017-06" db="EMBL/GenBank/DDBJ databases">
        <authorList>
            <person name="Varghese N."/>
            <person name="Submissions S."/>
        </authorList>
    </citation>
    <scope>NUCLEOTIDE SEQUENCE [LARGE SCALE GENOMIC DNA]</scope>
    <source>
        <strain evidence="3">CIP 108523</strain>
    </source>
</reference>
<keyword evidence="1" id="KW-0472">Membrane</keyword>
<proteinExistence type="predicted"/>
<evidence type="ECO:0000313" key="2">
    <source>
        <dbReference type="EMBL" id="SNS96940.1"/>
    </source>
</evidence>
<keyword evidence="1" id="KW-1133">Transmembrane helix</keyword>
<organism evidence="2 3">
    <name type="scientific">Pseudomonas segetis</name>
    <dbReference type="NCBI Taxonomy" id="298908"/>
    <lineage>
        <taxon>Bacteria</taxon>
        <taxon>Pseudomonadati</taxon>
        <taxon>Pseudomonadota</taxon>
        <taxon>Gammaproteobacteria</taxon>
        <taxon>Pseudomonadales</taxon>
        <taxon>Pseudomonadaceae</taxon>
        <taxon>Pseudomonas</taxon>
    </lineage>
</organism>
<gene>
    <name evidence="2" type="ORF">SAMN05216255_4015</name>
</gene>
<dbReference type="EMBL" id="FZOG01000007">
    <property type="protein sequence ID" value="SNS96940.1"/>
    <property type="molecule type" value="Genomic_DNA"/>
</dbReference>
<sequence>MLINFFAGLLLVYCAMSALCMGLPRHYKNVWKHEPQSYFCRTLRVAGWLLLGSGFMACVSSWGWAMGPIGWLGQVSLAGLLLVMSLPYRPRLALLLPVIGAPVWMLAWALLA</sequence>
<dbReference type="Pfam" id="PF11804">
    <property type="entry name" value="DUF3325"/>
    <property type="match status" value="1"/>
</dbReference>
<accession>A0A239ITJ0</accession>
<keyword evidence="1" id="KW-0812">Transmembrane</keyword>